<dbReference type="InterPro" id="IPR000246">
    <property type="entry name" value="Peptidase_T2"/>
</dbReference>
<keyword evidence="1" id="KW-0645">Protease</keyword>
<evidence type="ECO:0000256" key="5">
    <source>
        <dbReference type="PIRSR" id="PIRSR600246-1"/>
    </source>
</evidence>
<dbReference type="AlphaFoldDB" id="A0A0F3IT87"/>
<accession>A0A0F3IT87</accession>
<dbReference type="OrthoDB" id="9780217at2"/>
<dbReference type="CDD" id="cd04701">
    <property type="entry name" value="Asparaginase_2"/>
    <property type="match status" value="1"/>
</dbReference>
<evidence type="ECO:0000256" key="4">
    <source>
        <dbReference type="ARBA" id="ARBA00069124"/>
    </source>
</evidence>
<dbReference type="EMBL" id="LAJY01000191">
    <property type="protein sequence ID" value="KJV09926.1"/>
    <property type="molecule type" value="Genomic_DNA"/>
</dbReference>
<dbReference type="GO" id="GO:0008233">
    <property type="term" value="F:peptidase activity"/>
    <property type="evidence" value="ECO:0007669"/>
    <property type="project" value="UniProtKB-KW"/>
</dbReference>
<proteinExistence type="predicted"/>
<dbReference type="RefSeq" id="WP_045775445.1">
    <property type="nucleotide sequence ID" value="NZ_LAJY01000191.1"/>
</dbReference>
<keyword evidence="3" id="KW-0068">Autocatalytic cleavage</keyword>
<dbReference type="Proteomes" id="UP000033774">
    <property type="component" value="Unassembled WGS sequence"/>
</dbReference>
<feature type="binding site" evidence="6">
    <location>
        <begin position="227"/>
        <end position="230"/>
    </location>
    <ligand>
        <name>substrate</name>
    </ligand>
</feature>
<evidence type="ECO:0000256" key="2">
    <source>
        <dbReference type="ARBA" id="ARBA00022801"/>
    </source>
</evidence>
<comment type="caution">
    <text evidence="8">The sequence shown here is derived from an EMBL/GenBank/DDBJ whole genome shotgun (WGS) entry which is preliminary data.</text>
</comment>
<feature type="active site" description="Nucleophile" evidence="5">
    <location>
        <position position="176"/>
    </location>
</feature>
<dbReference type="Pfam" id="PF01112">
    <property type="entry name" value="Asparaginase_2"/>
    <property type="match status" value="1"/>
</dbReference>
<evidence type="ECO:0000313" key="9">
    <source>
        <dbReference type="Proteomes" id="UP000033774"/>
    </source>
</evidence>
<dbReference type="Gene3D" id="3.60.20.30">
    <property type="entry name" value="(Glycosyl)asparaginase"/>
    <property type="match status" value="1"/>
</dbReference>
<evidence type="ECO:0000256" key="3">
    <source>
        <dbReference type="ARBA" id="ARBA00022813"/>
    </source>
</evidence>
<feature type="site" description="Cleavage; by autolysis" evidence="7">
    <location>
        <begin position="175"/>
        <end position="176"/>
    </location>
</feature>
<sequence>MTSSFTLALHGGAGTILRATMTEAREAEYRAGLARALHAGYAVLAAGGLALDAVTASVCVLEDEPLFNAGRGAVFNTAGTQEMEASLMDGRDWRAGAVTMLFGPKNPILVARAVMERTEHVCLSGDAAARLAEEAGLPFGDTDYFFTQARWDALAETLRLNAEGVDDGDESRKHGTVGAVARDAAGNLAAATSTGGRTAKLAGRIGDTPILGAGTFADNASCAVSCTGHGESFMRRVTAHELSARMRHRGEDLRTAADQVVMGDLAEIGGAGGLVAVGADGSFALPFNCEGMYRGHIGPDGMAWTGIYREDLVATAL</sequence>
<evidence type="ECO:0000313" key="8">
    <source>
        <dbReference type="EMBL" id="KJV09926.1"/>
    </source>
</evidence>
<dbReference type="SUPFAM" id="SSF56235">
    <property type="entry name" value="N-terminal nucleophile aminohydrolases (Ntn hydrolases)"/>
    <property type="match status" value="1"/>
</dbReference>
<dbReference type="InterPro" id="IPR029055">
    <property type="entry name" value="Ntn_hydrolases_N"/>
</dbReference>
<dbReference type="GO" id="GO:0016811">
    <property type="term" value="F:hydrolase activity, acting on carbon-nitrogen (but not peptide) bonds, in linear amides"/>
    <property type="evidence" value="ECO:0007669"/>
    <property type="project" value="UniProtKB-ARBA"/>
</dbReference>
<feature type="binding site" evidence="6">
    <location>
        <begin position="204"/>
        <end position="207"/>
    </location>
    <ligand>
        <name>substrate</name>
    </ligand>
</feature>
<dbReference type="GO" id="GO:0006508">
    <property type="term" value="P:proteolysis"/>
    <property type="evidence" value="ECO:0007669"/>
    <property type="project" value="UniProtKB-KW"/>
</dbReference>
<dbReference type="PANTHER" id="PTHR10188:SF6">
    <property type="entry name" value="N(4)-(BETA-N-ACETYLGLUCOSAMINYL)-L-ASPARAGINASE"/>
    <property type="match status" value="1"/>
</dbReference>
<gene>
    <name evidence="8" type="ORF">VZ95_08360</name>
</gene>
<protein>
    <recommendedName>
        <fullName evidence="4">Isoaspartyl peptidase</fullName>
    </recommendedName>
</protein>
<organism evidence="8 9">
    <name type="scientific">Elstera litoralis</name>
    <dbReference type="NCBI Taxonomy" id="552518"/>
    <lineage>
        <taxon>Bacteria</taxon>
        <taxon>Pseudomonadati</taxon>
        <taxon>Pseudomonadota</taxon>
        <taxon>Alphaproteobacteria</taxon>
        <taxon>Rhodospirillales</taxon>
        <taxon>Rhodospirillaceae</taxon>
        <taxon>Elstera</taxon>
    </lineage>
</organism>
<dbReference type="PATRIC" id="fig|552518.3.peg.923"/>
<reference evidence="8 9" key="1">
    <citation type="submission" date="2015-03" db="EMBL/GenBank/DDBJ databases">
        <title>Draft genome sequence of Elstera litoralis.</title>
        <authorList>
            <person name="Rahalkar M.C."/>
            <person name="Dhakephalkar P.K."/>
            <person name="Pore S.D."/>
            <person name="Arora P."/>
            <person name="Kapse N.G."/>
            <person name="Pandit P.S."/>
        </authorList>
    </citation>
    <scope>NUCLEOTIDE SEQUENCE [LARGE SCALE GENOMIC DNA]</scope>
    <source>
        <strain evidence="8 9">Dia-1</strain>
    </source>
</reference>
<evidence type="ECO:0000256" key="1">
    <source>
        <dbReference type="ARBA" id="ARBA00022670"/>
    </source>
</evidence>
<name>A0A0F3IT87_9PROT</name>
<dbReference type="PANTHER" id="PTHR10188">
    <property type="entry name" value="L-ASPARAGINASE"/>
    <property type="match status" value="1"/>
</dbReference>
<evidence type="ECO:0000256" key="6">
    <source>
        <dbReference type="PIRSR" id="PIRSR600246-2"/>
    </source>
</evidence>
<evidence type="ECO:0000256" key="7">
    <source>
        <dbReference type="PIRSR" id="PIRSR600246-3"/>
    </source>
</evidence>
<dbReference type="FunFam" id="3.60.20.30:FF:000001">
    <property type="entry name" value="Isoaspartyl peptidase/L-asparaginase"/>
    <property type="match status" value="1"/>
</dbReference>
<keyword evidence="2" id="KW-0378">Hydrolase</keyword>
<keyword evidence="9" id="KW-1185">Reference proteome</keyword>